<evidence type="ECO:0000256" key="8">
    <source>
        <dbReference type="ARBA" id="ARBA00022552"/>
    </source>
</evidence>
<dbReference type="Pfam" id="PF03879">
    <property type="entry name" value="Cgr1"/>
    <property type="match status" value="1"/>
</dbReference>
<dbReference type="PANTHER" id="PTHR13557:SF1">
    <property type="entry name" value="COILED-COIL DOMAIN-CONTAINING PROTEIN 86"/>
    <property type="match status" value="1"/>
</dbReference>
<comment type="function">
    <text evidence="1">Involved in nucleolar integrity and required for processing of the pre-rRNA for the 60S ribosome subunit.</text>
</comment>
<comment type="caution">
    <text evidence="15">The sequence shown here is derived from an EMBL/GenBank/DDBJ whole genome shotgun (WGS) entry which is preliminary data.</text>
</comment>
<feature type="region of interest" description="Disordered" evidence="14">
    <location>
        <begin position="280"/>
        <end position="331"/>
    </location>
</feature>
<dbReference type="EMBL" id="JANPWB010000004">
    <property type="protein sequence ID" value="KAJ1193142.1"/>
    <property type="molecule type" value="Genomic_DNA"/>
</dbReference>
<feature type="compositionally biased region" description="Basic residues" evidence="14">
    <location>
        <begin position="304"/>
        <end position="316"/>
    </location>
</feature>
<dbReference type="InterPro" id="IPR005579">
    <property type="entry name" value="Cgr1-like"/>
</dbReference>
<evidence type="ECO:0000256" key="4">
    <source>
        <dbReference type="ARBA" id="ARBA00007869"/>
    </source>
</evidence>
<keyword evidence="7" id="KW-0690">Ribosome biogenesis</keyword>
<evidence type="ECO:0000313" key="15">
    <source>
        <dbReference type="EMBL" id="KAJ1193142.1"/>
    </source>
</evidence>
<dbReference type="AlphaFoldDB" id="A0AAV7UZT6"/>
<comment type="function">
    <text evidence="13">Required for proper chromosome segregation during mitosis and error-free mitotic progression.</text>
</comment>
<accession>A0AAV7UZT6</accession>
<evidence type="ECO:0000256" key="7">
    <source>
        <dbReference type="ARBA" id="ARBA00022517"/>
    </source>
</evidence>
<evidence type="ECO:0000256" key="3">
    <source>
        <dbReference type="ARBA" id="ARBA00004604"/>
    </source>
</evidence>
<proteinExistence type="inferred from homology"/>
<feature type="region of interest" description="Disordered" evidence="14">
    <location>
        <begin position="38"/>
        <end position="201"/>
    </location>
</feature>
<comment type="subcellular location">
    <subcellularLocation>
        <location evidence="2">Chromosome</location>
    </subcellularLocation>
    <subcellularLocation>
        <location evidence="3">Nucleus</location>
        <location evidence="3">Nucleolus</location>
    </subcellularLocation>
</comment>
<dbReference type="GO" id="GO:0006364">
    <property type="term" value="P:rRNA processing"/>
    <property type="evidence" value="ECO:0007669"/>
    <property type="project" value="UniProtKB-KW"/>
</dbReference>
<dbReference type="InterPro" id="IPR026570">
    <property type="entry name" value="CCDC86"/>
</dbReference>
<dbReference type="Proteomes" id="UP001066276">
    <property type="component" value="Chromosome 2_2"/>
</dbReference>
<name>A0AAV7UZT6_PLEWA</name>
<sequence>MVRCSLSSETHGFFPKVCQTAGDEQNICRGYCNCTERQEVGGVGNRPPRVRGNRGFSEHGRTPRGSGDSPPQEPTPGGRAPRDVTAEDGSVADAHSEGADGAIRILATVEEAADAQGGGDARGPTGETPLVSESPMPQAPSNEGGGHPAGEKRAPPETAPLPSQRPRPERKVLQDPTNIPSHKVDATVPKGKPKSGRVWKDPKKRFSVMVKDRPLHTSWDKKMKARQEMRLVKDFARQLRDDKQKAKEEKKQRRAENLKRRLENERKAEIVQVITNPAKLKRAKKKQLRRIEKRDTLALLQSRHGVHKKGASKKKPKDMEKPVGEAEPSTS</sequence>
<evidence type="ECO:0000256" key="6">
    <source>
        <dbReference type="ARBA" id="ARBA00022454"/>
    </source>
</evidence>
<evidence type="ECO:0000256" key="12">
    <source>
        <dbReference type="ARBA" id="ARBA00023242"/>
    </source>
</evidence>
<comment type="similarity">
    <text evidence="4">Belongs to the CGR1 family.</text>
</comment>
<keyword evidence="9" id="KW-0597">Phosphoprotein</keyword>
<protein>
    <recommendedName>
        <fullName evidence="5">Coiled-coil domain-containing protein 86</fullName>
    </recommendedName>
</protein>
<evidence type="ECO:0000256" key="2">
    <source>
        <dbReference type="ARBA" id="ARBA00004286"/>
    </source>
</evidence>
<keyword evidence="10" id="KW-0164">Citrullination</keyword>
<evidence type="ECO:0000313" key="16">
    <source>
        <dbReference type="Proteomes" id="UP001066276"/>
    </source>
</evidence>
<feature type="compositionally biased region" description="Basic residues" evidence="14">
    <location>
        <begin position="191"/>
        <end position="201"/>
    </location>
</feature>
<keyword evidence="6" id="KW-0158">Chromosome</keyword>
<evidence type="ECO:0000256" key="13">
    <source>
        <dbReference type="ARBA" id="ARBA00093307"/>
    </source>
</evidence>
<organism evidence="15 16">
    <name type="scientific">Pleurodeles waltl</name>
    <name type="common">Iberian ribbed newt</name>
    <dbReference type="NCBI Taxonomy" id="8319"/>
    <lineage>
        <taxon>Eukaryota</taxon>
        <taxon>Metazoa</taxon>
        <taxon>Chordata</taxon>
        <taxon>Craniata</taxon>
        <taxon>Vertebrata</taxon>
        <taxon>Euteleostomi</taxon>
        <taxon>Amphibia</taxon>
        <taxon>Batrachia</taxon>
        <taxon>Caudata</taxon>
        <taxon>Salamandroidea</taxon>
        <taxon>Salamandridae</taxon>
        <taxon>Pleurodelinae</taxon>
        <taxon>Pleurodeles</taxon>
    </lineage>
</organism>
<keyword evidence="8" id="KW-0698">rRNA processing</keyword>
<dbReference type="GO" id="GO:0005730">
    <property type="term" value="C:nucleolus"/>
    <property type="evidence" value="ECO:0007669"/>
    <property type="project" value="UniProtKB-SubCell"/>
</dbReference>
<keyword evidence="16" id="KW-1185">Reference proteome</keyword>
<evidence type="ECO:0000256" key="9">
    <source>
        <dbReference type="ARBA" id="ARBA00022553"/>
    </source>
</evidence>
<dbReference type="GO" id="GO:0005694">
    <property type="term" value="C:chromosome"/>
    <property type="evidence" value="ECO:0007669"/>
    <property type="project" value="UniProtKB-SubCell"/>
</dbReference>
<gene>
    <name evidence="15" type="ORF">NDU88_002447</name>
</gene>
<dbReference type="PANTHER" id="PTHR13557">
    <property type="entry name" value="COILED-COIL DOMAIN-CONTAINING PROTEIN 86"/>
    <property type="match status" value="1"/>
</dbReference>
<evidence type="ECO:0000256" key="1">
    <source>
        <dbReference type="ARBA" id="ARBA00004090"/>
    </source>
</evidence>
<evidence type="ECO:0000256" key="11">
    <source>
        <dbReference type="ARBA" id="ARBA00023054"/>
    </source>
</evidence>
<keyword evidence="11" id="KW-0175">Coiled coil</keyword>
<evidence type="ECO:0000256" key="14">
    <source>
        <dbReference type="SAM" id="MobiDB-lite"/>
    </source>
</evidence>
<evidence type="ECO:0000256" key="5">
    <source>
        <dbReference type="ARBA" id="ARBA00016738"/>
    </source>
</evidence>
<keyword evidence="12" id="KW-0539">Nucleus</keyword>
<feature type="region of interest" description="Disordered" evidence="14">
    <location>
        <begin position="239"/>
        <end position="262"/>
    </location>
</feature>
<reference evidence="15" key="1">
    <citation type="journal article" date="2022" name="bioRxiv">
        <title>Sequencing and chromosome-scale assembly of the giantPleurodeles waltlgenome.</title>
        <authorList>
            <person name="Brown T."/>
            <person name="Elewa A."/>
            <person name="Iarovenko S."/>
            <person name="Subramanian E."/>
            <person name="Araus A.J."/>
            <person name="Petzold A."/>
            <person name="Susuki M."/>
            <person name="Suzuki K.-i.T."/>
            <person name="Hayashi T."/>
            <person name="Toyoda A."/>
            <person name="Oliveira C."/>
            <person name="Osipova E."/>
            <person name="Leigh N.D."/>
            <person name="Simon A."/>
            <person name="Yun M.H."/>
        </authorList>
    </citation>
    <scope>NUCLEOTIDE SEQUENCE</scope>
    <source>
        <strain evidence="15">20211129_DDA</strain>
        <tissue evidence="15">Liver</tissue>
    </source>
</reference>
<evidence type="ECO:0000256" key="10">
    <source>
        <dbReference type="ARBA" id="ARBA00022934"/>
    </source>
</evidence>